<dbReference type="AlphaFoldDB" id="A0A653BFW3"/>
<evidence type="ECO:0000256" key="3">
    <source>
        <dbReference type="ARBA" id="ARBA00022692"/>
    </source>
</evidence>
<evidence type="ECO:0000256" key="1">
    <source>
        <dbReference type="ARBA" id="ARBA00004141"/>
    </source>
</evidence>
<keyword evidence="2" id="KW-0716">Sensory transduction</keyword>
<evidence type="ECO:0000313" key="11">
    <source>
        <dbReference type="Proteomes" id="UP000410492"/>
    </source>
</evidence>
<evidence type="ECO:0000256" key="9">
    <source>
        <dbReference type="SAM" id="Phobius"/>
    </source>
</evidence>
<proteinExistence type="predicted"/>
<comment type="subcellular location">
    <subcellularLocation>
        <location evidence="1">Membrane</location>
        <topology evidence="1">Multi-pass membrane protein</topology>
    </subcellularLocation>
</comment>
<evidence type="ECO:0000256" key="7">
    <source>
        <dbReference type="ARBA" id="ARBA00023170"/>
    </source>
</evidence>
<accession>A0A653BFW3</accession>
<reference evidence="10 11" key="1">
    <citation type="submission" date="2019-01" db="EMBL/GenBank/DDBJ databases">
        <authorList>
            <person name="Sayadi A."/>
        </authorList>
    </citation>
    <scope>NUCLEOTIDE SEQUENCE [LARGE SCALE GENOMIC DNA]</scope>
</reference>
<organism evidence="10 11">
    <name type="scientific">Callosobruchus maculatus</name>
    <name type="common">Southern cowpea weevil</name>
    <name type="synonym">Pulse bruchid</name>
    <dbReference type="NCBI Taxonomy" id="64391"/>
    <lineage>
        <taxon>Eukaryota</taxon>
        <taxon>Metazoa</taxon>
        <taxon>Ecdysozoa</taxon>
        <taxon>Arthropoda</taxon>
        <taxon>Hexapoda</taxon>
        <taxon>Insecta</taxon>
        <taxon>Pterygota</taxon>
        <taxon>Neoptera</taxon>
        <taxon>Endopterygota</taxon>
        <taxon>Coleoptera</taxon>
        <taxon>Polyphaga</taxon>
        <taxon>Cucujiformia</taxon>
        <taxon>Chrysomeloidea</taxon>
        <taxon>Chrysomelidae</taxon>
        <taxon>Bruchinae</taxon>
        <taxon>Bruchini</taxon>
        <taxon>Callosobruchus</taxon>
    </lineage>
</organism>
<evidence type="ECO:0000256" key="4">
    <source>
        <dbReference type="ARBA" id="ARBA00022725"/>
    </source>
</evidence>
<keyword evidence="7" id="KW-0675">Receptor</keyword>
<evidence type="ECO:0000256" key="5">
    <source>
        <dbReference type="ARBA" id="ARBA00022989"/>
    </source>
</evidence>
<dbReference type="Proteomes" id="UP000410492">
    <property type="component" value="Unassembled WGS sequence"/>
</dbReference>
<keyword evidence="3 9" id="KW-0812">Transmembrane</keyword>
<dbReference type="GO" id="GO:0005549">
    <property type="term" value="F:odorant binding"/>
    <property type="evidence" value="ECO:0007669"/>
    <property type="project" value="InterPro"/>
</dbReference>
<dbReference type="InterPro" id="IPR004117">
    <property type="entry name" value="7tm6_olfct_rcpt"/>
</dbReference>
<feature type="transmembrane region" description="Helical" evidence="9">
    <location>
        <begin position="78"/>
        <end position="98"/>
    </location>
</feature>
<keyword evidence="11" id="KW-1185">Reference proteome</keyword>
<name>A0A653BFW3_CALMS</name>
<keyword evidence="6 9" id="KW-0472">Membrane</keyword>
<keyword evidence="4" id="KW-0552">Olfaction</keyword>
<dbReference type="GO" id="GO:0004984">
    <property type="term" value="F:olfactory receptor activity"/>
    <property type="evidence" value="ECO:0007669"/>
    <property type="project" value="InterPro"/>
</dbReference>
<evidence type="ECO:0000256" key="8">
    <source>
        <dbReference type="ARBA" id="ARBA00023224"/>
    </source>
</evidence>
<sequence>MYSVNFGINDRHYQARIRRGIKTVVKHHLTIMRIQDQLRHVTQKWVMLYMSIFGLLEMASGAYFIYAGLDPENNWKMYLFITVGIINAILFCNCGQVLTDEVLHLKAKPQHKLDTAKSLV</sequence>
<evidence type="ECO:0000256" key="2">
    <source>
        <dbReference type="ARBA" id="ARBA00022606"/>
    </source>
</evidence>
<keyword evidence="5 9" id="KW-1133">Transmembrane helix</keyword>
<gene>
    <name evidence="10" type="ORF">CALMAC_LOCUS636</name>
</gene>
<dbReference type="Pfam" id="PF02949">
    <property type="entry name" value="7tm_6"/>
    <property type="match status" value="1"/>
</dbReference>
<keyword evidence="8" id="KW-0807">Transducer</keyword>
<dbReference type="GO" id="GO:0007165">
    <property type="term" value="P:signal transduction"/>
    <property type="evidence" value="ECO:0007669"/>
    <property type="project" value="UniProtKB-KW"/>
</dbReference>
<feature type="transmembrane region" description="Helical" evidence="9">
    <location>
        <begin position="46"/>
        <end position="66"/>
    </location>
</feature>
<dbReference type="OrthoDB" id="10367823at2759"/>
<dbReference type="GO" id="GO:0016020">
    <property type="term" value="C:membrane"/>
    <property type="evidence" value="ECO:0007669"/>
    <property type="project" value="UniProtKB-SubCell"/>
</dbReference>
<protein>
    <submittedName>
        <fullName evidence="10">Uncharacterized protein</fullName>
    </submittedName>
</protein>
<evidence type="ECO:0000256" key="6">
    <source>
        <dbReference type="ARBA" id="ARBA00023136"/>
    </source>
</evidence>
<dbReference type="EMBL" id="CAACVG010000694">
    <property type="protein sequence ID" value="VEN34441.1"/>
    <property type="molecule type" value="Genomic_DNA"/>
</dbReference>
<evidence type="ECO:0000313" key="10">
    <source>
        <dbReference type="EMBL" id="VEN34441.1"/>
    </source>
</evidence>